<dbReference type="NCBIfam" id="TIGR03723">
    <property type="entry name" value="T6A_TsaD_YgjD"/>
    <property type="match status" value="1"/>
</dbReference>
<dbReference type="EMBL" id="JAHIBW010000022">
    <property type="protein sequence ID" value="KAG7299724.1"/>
    <property type="molecule type" value="Genomic_DNA"/>
</dbReference>
<dbReference type="InterPro" id="IPR000905">
    <property type="entry name" value="Gcp-like_dom"/>
</dbReference>
<evidence type="ECO:0000313" key="9">
    <source>
        <dbReference type="EMBL" id="KAG7299724.1"/>
    </source>
</evidence>
<evidence type="ECO:0000256" key="7">
    <source>
        <dbReference type="HAMAP-Rule" id="MF_03179"/>
    </source>
</evidence>
<dbReference type="HAMAP" id="MF_01445">
    <property type="entry name" value="TsaD"/>
    <property type="match status" value="1"/>
</dbReference>
<reference evidence="9 10" key="1">
    <citation type="submission" date="2021-06" db="EMBL/GenBank/DDBJ databases">
        <title>A haploid diamondback moth (Plutella xylostella L.) genome assembly resolves 31 chromosomes and identifies a diamide resistance mutation.</title>
        <authorList>
            <person name="Ward C.M."/>
            <person name="Perry K.D."/>
            <person name="Baker G."/>
            <person name="Powis K."/>
            <person name="Heckel D.G."/>
            <person name="Baxter S.W."/>
        </authorList>
    </citation>
    <scope>NUCLEOTIDE SEQUENCE [LARGE SCALE GENOMIC DNA]</scope>
    <source>
        <strain evidence="9 10">LV</strain>
        <tissue evidence="9">Single pupa</tissue>
    </source>
</reference>
<feature type="domain" description="Gcp-like" evidence="8">
    <location>
        <begin position="46"/>
        <end position="353"/>
    </location>
</feature>
<evidence type="ECO:0000256" key="2">
    <source>
        <dbReference type="ARBA" id="ARBA00022679"/>
    </source>
</evidence>
<dbReference type="InterPro" id="IPR022450">
    <property type="entry name" value="TsaD"/>
</dbReference>
<comment type="cofactor">
    <cofactor evidence="7">
        <name>a divalent metal cation</name>
        <dbReference type="ChEBI" id="CHEBI:60240"/>
    </cofactor>
    <text evidence="7">Binds 1 divalent metal cation per subunit.</text>
</comment>
<keyword evidence="3 7" id="KW-0819">tRNA processing</keyword>
<evidence type="ECO:0000313" key="10">
    <source>
        <dbReference type="Proteomes" id="UP000823941"/>
    </source>
</evidence>
<dbReference type="PANTHER" id="PTHR11735:SF6">
    <property type="entry name" value="TRNA N6-ADENOSINE THREONYLCARBAMOYLTRANSFERASE, MITOCHONDRIAL"/>
    <property type="match status" value="1"/>
</dbReference>
<keyword evidence="10" id="KW-1185">Reference proteome</keyword>
<keyword evidence="4 7" id="KW-0479">Metal-binding</keyword>
<dbReference type="PANTHER" id="PTHR11735">
    <property type="entry name" value="TRNA N6-ADENOSINE THREONYLCARBAMOYLTRANSFERASE"/>
    <property type="match status" value="1"/>
</dbReference>
<dbReference type="Gene3D" id="3.30.420.40">
    <property type="match status" value="2"/>
</dbReference>
<proteinExistence type="inferred from homology"/>
<evidence type="ECO:0000256" key="5">
    <source>
        <dbReference type="ARBA" id="ARBA00023315"/>
    </source>
</evidence>
<evidence type="ECO:0000256" key="3">
    <source>
        <dbReference type="ARBA" id="ARBA00022694"/>
    </source>
</evidence>
<evidence type="ECO:0000256" key="1">
    <source>
        <dbReference type="ARBA" id="ARBA00012156"/>
    </source>
</evidence>
<comment type="function">
    <text evidence="7">Required for the formation of a threonylcarbamoyl group on adenosine at position 37 (t(6)A37) in mitochondrial tRNAs that read codons beginning with adenine. Probably involved in the transfer of the threonylcarbamoyl moiety of threonylcarbamoyl-AMP (TC-AMP) to the N6 group of A37. Involved in mitochondrial genome maintenance.</text>
</comment>
<dbReference type="CDD" id="cd24134">
    <property type="entry name" value="ASKHA_NBD_OSGEPL1_QRI7_euk"/>
    <property type="match status" value="1"/>
</dbReference>
<comment type="subcellular location">
    <subcellularLocation>
        <location evidence="7">Mitochondrion</location>
    </subcellularLocation>
</comment>
<evidence type="ECO:0000259" key="8">
    <source>
        <dbReference type="Pfam" id="PF00814"/>
    </source>
</evidence>
<organism evidence="9 10">
    <name type="scientific">Plutella xylostella</name>
    <name type="common">Diamondback moth</name>
    <name type="synonym">Plutella maculipennis</name>
    <dbReference type="NCBI Taxonomy" id="51655"/>
    <lineage>
        <taxon>Eukaryota</taxon>
        <taxon>Metazoa</taxon>
        <taxon>Ecdysozoa</taxon>
        <taxon>Arthropoda</taxon>
        <taxon>Hexapoda</taxon>
        <taxon>Insecta</taxon>
        <taxon>Pterygota</taxon>
        <taxon>Neoptera</taxon>
        <taxon>Endopterygota</taxon>
        <taxon>Lepidoptera</taxon>
        <taxon>Glossata</taxon>
        <taxon>Ditrysia</taxon>
        <taxon>Yponomeutoidea</taxon>
        <taxon>Plutellidae</taxon>
        <taxon>Plutella</taxon>
    </lineage>
</organism>
<gene>
    <name evidence="9" type="ORF">JYU34_016723</name>
</gene>
<dbReference type="PRINTS" id="PR00789">
    <property type="entry name" value="OSIALOPTASE"/>
</dbReference>
<comment type="subunit">
    <text evidence="7">Homodimer.</text>
</comment>
<keyword evidence="2 7" id="KW-0808">Transferase</keyword>
<comment type="similarity">
    <text evidence="7">Belongs to the KAE1 / TsaD family.</text>
</comment>
<accession>A0ABQ7Q3L8</accession>
<dbReference type="NCBIfam" id="TIGR00329">
    <property type="entry name" value="gcp_kae1"/>
    <property type="match status" value="1"/>
</dbReference>
<comment type="catalytic activity">
    <reaction evidence="6 7">
        <text>L-threonylcarbamoyladenylate + adenosine(37) in tRNA = N(6)-L-threonylcarbamoyladenosine(37) in tRNA + AMP + H(+)</text>
        <dbReference type="Rhea" id="RHEA:37059"/>
        <dbReference type="Rhea" id="RHEA-COMP:10162"/>
        <dbReference type="Rhea" id="RHEA-COMP:10163"/>
        <dbReference type="ChEBI" id="CHEBI:15378"/>
        <dbReference type="ChEBI" id="CHEBI:73682"/>
        <dbReference type="ChEBI" id="CHEBI:74411"/>
        <dbReference type="ChEBI" id="CHEBI:74418"/>
        <dbReference type="ChEBI" id="CHEBI:456215"/>
        <dbReference type="EC" id="2.3.1.234"/>
    </reaction>
</comment>
<protein>
    <recommendedName>
        <fullName evidence="1">N(6)-L-threonylcarbamoyladenine synthase</fullName>
        <ecNumber evidence="1">2.3.1.234</ecNumber>
    </recommendedName>
</protein>
<keyword evidence="5 7" id="KW-0012">Acyltransferase</keyword>
<name>A0ABQ7Q3L8_PLUXY</name>
<sequence>MYKINKLLTATSSLLLPLSRRYYATILGIETSCDDTGCAIVNGHGQILGEALHSQTLVHLRNGGINPIIARDLHRDSIDSIVGEALAKSQCDISNIDGVAVTVKPGLLASLQIGVKYAKYFSRKYKKPIIPIHHMEAHALVARMYEDIQFPFLVLLISGGHCLLAVAKDVEDFLLLGQSLDDAPGEAFDKVARRMKLRNIPEYSHLAGGRAIELAAKKAKDTHSFQLPPPLVRSRDCNFSFSGLKASIGRTIQNLEARHGVVGAQVIPQVHELCASFQLAVTEHLMHRTERAMEFCIKKELIPPDRKNLVISGGVACNDFIFESLKALGNKTQFKVYRPPPPVCTDNGIMIAWNGVEKLRKGLEFTPNFDLKDIEPQCPLGVNISNQVLDANLCVSVTRLKSL</sequence>
<dbReference type="Pfam" id="PF00814">
    <property type="entry name" value="TsaD"/>
    <property type="match status" value="1"/>
</dbReference>
<dbReference type="InterPro" id="IPR017861">
    <property type="entry name" value="KAE1/TsaD"/>
</dbReference>
<dbReference type="SUPFAM" id="SSF53067">
    <property type="entry name" value="Actin-like ATPase domain"/>
    <property type="match status" value="1"/>
</dbReference>
<keyword evidence="7" id="KW-0496">Mitochondrion</keyword>
<dbReference type="Proteomes" id="UP000823941">
    <property type="component" value="Chromosome 22"/>
</dbReference>
<comment type="caution">
    <text evidence="9">The sequence shown here is derived from an EMBL/GenBank/DDBJ whole genome shotgun (WGS) entry which is preliminary data.</text>
</comment>
<dbReference type="InterPro" id="IPR043129">
    <property type="entry name" value="ATPase_NBD"/>
</dbReference>
<evidence type="ECO:0000256" key="4">
    <source>
        <dbReference type="ARBA" id="ARBA00022723"/>
    </source>
</evidence>
<evidence type="ECO:0000256" key="6">
    <source>
        <dbReference type="ARBA" id="ARBA00048117"/>
    </source>
</evidence>
<dbReference type="EC" id="2.3.1.234" evidence="1"/>